<name>A0A1G7B545_9BACT</name>
<organism evidence="2 3">
    <name type="scientific">Desulfuromonas thiophila</name>
    <dbReference type="NCBI Taxonomy" id="57664"/>
    <lineage>
        <taxon>Bacteria</taxon>
        <taxon>Pseudomonadati</taxon>
        <taxon>Thermodesulfobacteriota</taxon>
        <taxon>Desulfuromonadia</taxon>
        <taxon>Desulfuromonadales</taxon>
        <taxon>Desulfuromonadaceae</taxon>
        <taxon>Desulfuromonas</taxon>
    </lineage>
</organism>
<accession>A0A1G7B545</accession>
<keyword evidence="1" id="KW-0732">Signal</keyword>
<feature type="signal peptide" evidence="1">
    <location>
        <begin position="1"/>
        <end position="18"/>
    </location>
</feature>
<reference evidence="3" key="1">
    <citation type="submission" date="2016-10" db="EMBL/GenBank/DDBJ databases">
        <authorList>
            <person name="Varghese N."/>
            <person name="Submissions S."/>
        </authorList>
    </citation>
    <scope>NUCLEOTIDE SEQUENCE [LARGE SCALE GENOMIC DNA]</scope>
    <source>
        <strain evidence="3">DSM 8987</strain>
    </source>
</reference>
<feature type="chain" id="PRO_5017212698" description="Lipoprotein" evidence="1">
    <location>
        <begin position="19"/>
        <end position="191"/>
    </location>
</feature>
<dbReference type="PROSITE" id="PS51257">
    <property type="entry name" value="PROKAR_LIPOPROTEIN"/>
    <property type="match status" value="1"/>
</dbReference>
<dbReference type="RefSeq" id="WP_143012096.1">
    <property type="nucleotide sequence ID" value="NZ_FNAQ01000005.1"/>
</dbReference>
<evidence type="ECO:0000256" key="1">
    <source>
        <dbReference type="SAM" id="SignalP"/>
    </source>
</evidence>
<dbReference type="AlphaFoldDB" id="A0A1G7B545"/>
<dbReference type="OrthoDB" id="5540881at2"/>
<keyword evidence="3" id="KW-1185">Reference proteome</keyword>
<evidence type="ECO:0000313" key="3">
    <source>
        <dbReference type="Proteomes" id="UP000243205"/>
    </source>
</evidence>
<protein>
    <recommendedName>
        <fullName evidence="4">Lipoprotein</fullName>
    </recommendedName>
</protein>
<evidence type="ECO:0000313" key="2">
    <source>
        <dbReference type="EMBL" id="SDE22151.1"/>
    </source>
</evidence>
<dbReference type="EMBL" id="FNAQ01000005">
    <property type="protein sequence ID" value="SDE22151.1"/>
    <property type="molecule type" value="Genomic_DNA"/>
</dbReference>
<sequence length="191" mass="21354">MKTAFFIFFLLLCSCAYHSEPENNKEFHKVSQLSELEGVYKNKGNPSGYLSREIWSDSQLVIAGKINHETIEFIEVIANNNSITVKAIENGCAVYERTYTEGHDFKVNDGKIIINRDAYLLSRGSGDVLVGPSYEQVTLGLDTNRHGKSTRSEYAAGLVLFLLPVAVSDTKETEYERVSDKPTGFGNCKNR</sequence>
<proteinExistence type="predicted"/>
<gene>
    <name evidence="2" type="ORF">SAMN05661003_10568</name>
</gene>
<dbReference type="Proteomes" id="UP000243205">
    <property type="component" value="Unassembled WGS sequence"/>
</dbReference>
<evidence type="ECO:0008006" key="4">
    <source>
        <dbReference type="Google" id="ProtNLM"/>
    </source>
</evidence>